<dbReference type="EMBL" id="WNKU01000030">
    <property type="protein sequence ID" value="MTV50635.1"/>
    <property type="molecule type" value="Genomic_DNA"/>
</dbReference>
<keyword evidence="3" id="KW-1185">Reference proteome</keyword>
<evidence type="ECO:0000259" key="1">
    <source>
        <dbReference type="Pfam" id="PF08924"/>
    </source>
</evidence>
<dbReference type="Proteomes" id="UP000430670">
    <property type="component" value="Unassembled WGS sequence"/>
</dbReference>
<evidence type="ECO:0000313" key="2">
    <source>
        <dbReference type="EMBL" id="MTV50635.1"/>
    </source>
</evidence>
<gene>
    <name evidence="2" type="ORF">GJ688_16990</name>
</gene>
<organism evidence="2 3">
    <name type="scientific">Heliobacterium mobile</name>
    <name type="common">Heliobacillus mobilis</name>
    <dbReference type="NCBI Taxonomy" id="28064"/>
    <lineage>
        <taxon>Bacteria</taxon>
        <taxon>Bacillati</taxon>
        <taxon>Bacillota</taxon>
        <taxon>Clostridia</taxon>
        <taxon>Eubacteriales</taxon>
        <taxon>Heliobacteriaceae</taxon>
        <taxon>Heliobacterium</taxon>
    </lineage>
</organism>
<protein>
    <submittedName>
        <fullName evidence="2">DUF1906 domain-containing protein</fullName>
    </submittedName>
</protein>
<accession>A0A6I3SPM0</accession>
<dbReference type="SUPFAM" id="SSF51445">
    <property type="entry name" value="(Trans)glycosidases"/>
    <property type="match status" value="1"/>
</dbReference>
<dbReference type="Gene3D" id="3.20.20.80">
    <property type="entry name" value="Glycosidases"/>
    <property type="match status" value="1"/>
</dbReference>
<dbReference type="InterPro" id="IPR015020">
    <property type="entry name" value="Rv2525c-like_Glyco_Hydro-like"/>
</dbReference>
<dbReference type="OrthoDB" id="2080590at2"/>
<comment type="caution">
    <text evidence="2">The sequence shown here is derived from an EMBL/GenBank/DDBJ whole genome shotgun (WGS) entry which is preliminary data.</text>
</comment>
<dbReference type="InterPro" id="IPR017853">
    <property type="entry name" value="GH"/>
</dbReference>
<name>A0A6I3SPM0_HELMO</name>
<dbReference type="AlphaFoldDB" id="A0A6I3SPM0"/>
<proteinExistence type="predicted"/>
<dbReference type="Pfam" id="PF08924">
    <property type="entry name" value="Rv2525c_GlyHyd-like"/>
    <property type="match status" value="1"/>
</dbReference>
<feature type="domain" description="Rv2525c-like glycoside hydrolase-like" evidence="1">
    <location>
        <begin position="29"/>
        <end position="130"/>
    </location>
</feature>
<reference evidence="2 3" key="1">
    <citation type="submission" date="2019-11" db="EMBL/GenBank/DDBJ databases">
        <title>Whole-genome sequence of a the green, strictly anaerobic photosynthetic bacterium Heliobacillus mobilis DSM 6151.</title>
        <authorList>
            <person name="Kyndt J.A."/>
            <person name="Meyer T.E."/>
        </authorList>
    </citation>
    <scope>NUCLEOTIDE SEQUENCE [LARGE SCALE GENOMIC DNA]</scope>
    <source>
        <strain evidence="2 3">DSM 6151</strain>
    </source>
</reference>
<dbReference type="RefSeq" id="WP_155477712.1">
    <property type="nucleotide sequence ID" value="NZ_WNKU01000030.1"/>
</dbReference>
<sequence length="215" mass="24315">MAYAWGVDSASPADDQLLQCVMNNFGKPRFWGRYLSTVPRVASGLTNEEISFLRGQNIKILPIYNDFREALGYENGKNVARVAVENAERLGVTQGTFLFANIEHYFRINEAWIRGWVDTIRISGYKSGIYHDPIRGPFSDAYCRAVKKDGRVGYETALWSAQPEITVTGPQDAPGFSPNRPDCNGNVWAWQYGRDSKTCPIDTNMMDTRLLNQLF</sequence>
<evidence type="ECO:0000313" key="3">
    <source>
        <dbReference type="Proteomes" id="UP000430670"/>
    </source>
</evidence>